<dbReference type="PROSITE" id="PS50929">
    <property type="entry name" value="ABC_TM1F"/>
    <property type="match status" value="2"/>
</dbReference>
<evidence type="ECO:0000256" key="31">
    <source>
        <dbReference type="SAM" id="Phobius"/>
    </source>
</evidence>
<comment type="catalytic activity">
    <reaction evidence="21">
        <text>ATP + H2O + xenobioticSide 1 = ADP + phosphate + xenobioticSide 2.</text>
        <dbReference type="EC" id="7.6.2.2"/>
    </reaction>
</comment>
<organism evidence="34 35">
    <name type="scientific">Leptobrachium leishanense</name>
    <name type="common">Leishan spiny toad</name>
    <dbReference type="NCBI Taxonomy" id="445787"/>
    <lineage>
        <taxon>Eukaryota</taxon>
        <taxon>Metazoa</taxon>
        <taxon>Chordata</taxon>
        <taxon>Craniata</taxon>
        <taxon>Vertebrata</taxon>
        <taxon>Euteleostomi</taxon>
        <taxon>Amphibia</taxon>
        <taxon>Batrachia</taxon>
        <taxon>Anura</taxon>
        <taxon>Pelobatoidea</taxon>
        <taxon>Megophryidae</taxon>
        <taxon>Leptobrachium</taxon>
    </lineage>
</organism>
<feature type="domain" description="ABC transporter" evidence="32">
    <location>
        <begin position="1211"/>
        <end position="1445"/>
    </location>
</feature>
<comment type="similarity">
    <text evidence="5">Belongs to the ABC transporter superfamily. ABCC family. Conjugate transporter (TC 3.A.1.208) subfamily.</text>
</comment>
<dbReference type="CDD" id="cd18592">
    <property type="entry name" value="ABC_6TM_MRP5_8_9_D1"/>
    <property type="match status" value="1"/>
</dbReference>
<evidence type="ECO:0000259" key="33">
    <source>
        <dbReference type="PROSITE" id="PS50929"/>
    </source>
</evidence>
<dbReference type="SUPFAM" id="SSF90123">
    <property type="entry name" value="ABC transporter transmembrane region"/>
    <property type="match status" value="2"/>
</dbReference>
<feature type="domain" description="ABC transporter" evidence="32">
    <location>
        <begin position="488"/>
        <end position="708"/>
    </location>
</feature>
<keyword evidence="10 31" id="KW-0812">Transmembrane</keyword>
<dbReference type="GO" id="GO:0016324">
    <property type="term" value="C:apical plasma membrane"/>
    <property type="evidence" value="ECO:0007669"/>
    <property type="project" value="UniProtKB-SubCell"/>
</dbReference>
<dbReference type="InterPro" id="IPR050173">
    <property type="entry name" value="ABC_transporter_C-like"/>
</dbReference>
<keyword evidence="8" id="KW-1003">Cell membrane</keyword>
<feature type="region of interest" description="Disordered" evidence="30">
    <location>
        <begin position="1"/>
        <end position="20"/>
    </location>
</feature>
<evidence type="ECO:0000313" key="35">
    <source>
        <dbReference type="Proteomes" id="UP000694569"/>
    </source>
</evidence>
<dbReference type="PANTHER" id="PTHR24223:SF460">
    <property type="entry name" value="ATP BINDING CASSETTE SUBFAMILY C MEMBER 12"/>
    <property type="match status" value="1"/>
</dbReference>
<keyword evidence="14" id="KW-0067">ATP-binding</keyword>
<comment type="subcellular location">
    <subcellularLocation>
        <location evidence="1">Apical cell membrane</location>
        <topology evidence="1">Multi-pass membrane protein</topology>
    </subcellularLocation>
    <subcellularLocation>
        <location evidence="3">Basolateral cell membrane</location>
        <topology evidence="3">Multi-pass membrane protein</topology>
    </subcellularLocation>
    <subcellularLocation>
        <location evidence="2">Cytoplasmic granule</location>
    </subcellularLocation>
    <subcellularLocation>
        <location evidence="4">Endosome membrane</location>
    </subcellularLocation>
    <subcellularLocation>
        <location evidence="20">Golgi apparatus lumen</location>
    </subcellularLocation>
</comment>
<comment type="catalytic activity">
    <reaction evidence="22">
        <text>(2S)-2-[5-amino-1-(beta-D-ribosyl)imidazole-4-carboxamido]succinate(in) + ATP + H2O = (2S)-2-[5-amino-1-(beta-D-ribosyl)imidazole-4-carboxamido]succinate(out) + ADP + phosphate + H(+)</text>
        <dbReference type="Rhea" id="RHEA:66752"/>
        <dbReference type="ChEBI" id="CHEBI:15377"/>
        <dbReference type="ChEBI" id="CHEBI:15378"/>
        <dbReference type="ChEBI" id="CHEBI:30616"/>
        <dbReference type="ChEBI" id="CHEBI:43474"/>
        <dbReference type="ChEBI" id="CHEBI:167466"/>
        <dbReference type="ChEBI" id="CHEBI:456216"/>
    </reaction>
    <physiologicalReaction direction="left-to-right" evidence="22">
        <dbReference type="Rhea" id="RHEA:66753"/>
    </physiologicalReaction>
</comment>
<evidence type="ECO:0000256" key="6">
    <source>
        <dbReference type="ARBA" id="ARBA00012191"/>
    </source>
</evidence>
<feature type="transmembrane region" description="Helical" evidence="31">
    <location>
        <begin position="263"/>
        <end position="281"/>
    </location>
</feature>
<evidence type="ECO:0000256" key="20">
    <source>
        <dbReference type="ARBA" id="ARBA00023769"/>
    </source>
</evidence>
<dbReference type="GO" id="GO:0005524">
    <property type="term" value="F:ATP binding"/>
    <property type="evidence" value="ECO:0007669"/>
    <property type="project" value="UniProtKB-KW"/>
</dbReference>
<dbReference type="SUPFAM" id="SSF52540">
    <property type="entry name" value="P-loop containing nucleoside triphosphate hydrolases"/>
    <property type="match status" value="2"/>
</dbReference>
<keyword evidence="17" id="KW-0333">Golgi apparatus</keyword>
<comment type="catalytic activity">
    <reaction evidence="24">
        <text>3',5'-cyclic AMP(in) + ATP + H2O = 3',5'-cyclic AMP(out) + ADP + phosphate + H(+)</text>
        <dbReference type="Rhea" id="RHEA:66184"/>
        <dbReference type="ChEBI" id="CHEBI:15377"/>
        <dbReference type="ChEBI" id="CHEBI:15378"/>
        <dbReference type="ChEBI" id="CHEBI:30616"/>
        <dbReference type="ChEBI" id="CHEBI:43474"/>
        <dbReference type="ChEBI" id="CHEBI:58165"/>
        <dbReference type="ChEBI" id="CHEBI:456216"/>
    </reaction>
    <physiologicalReaction direction="left-to-right" evidence="24">
        <dbReference type="Rhea" id="RHEA:66185"/>
    </physiologicalReaction>
</comment>
<evidence type="ECO:0000256" key="14">
    <source>
        <dbReference type="ARBA" id="ARBA00022840"/>
    </source>
</evidence>
<dbReference type="CDD" id="cd03244">
    <property type="entry name" value="ABCC_MRP_domain2"/>
    <property type="match status" value="1"/>
</dbReference>
<evidence type="ECO:0000256" key="15">
    <source>
        <dbReference type="ARBA" id="ARBA00022967"/>
    </source>
</evidence>
<dbReference type="PROSITE" id="PS00211">
    <property type="entry name" value="ABC_TRANSPORTER_1"/>
    <property type="match status" value="2"/>
</dbReference>
<dbReference type="Pfam" id="PF00005">
    <property type="entry name" value="ABC_tran"/>
    <property type="match status" value="2"/>
</dbReference>
<keyword evidence="19" id="KW-0325">Glycoprotein</keyword>
<feature type="compositionally biased region" description="Basic and acidic residues" evidence="30">
    <location>
        <begin position="456"/>
        <end position="471"/>
    </location>
</feature>
<evidence type="ECO:0000256" key="3">
    <source>
        <dbReference type="ARBA" id="ARBA00004554"/>
    </source>
</evidence>
<evidence type="ECO:0000256" key="21">
    <source>
        <dbReference type="ARBA" id="ARBA00034018"/>
    </source>
</evidence>
<dbReference type="FunFam" id="1.20.1560.10:FF:000015">
    <property type="entry name" value="multidrug resistance-associated protein 5 isoform X1"/>
    <property type="match status" value="1"/>
</dbReference>
<evidence type="ECO:0000256" key="25">
    <source>
        <dbReference type="ARBA" id="ARBA00052576"/>
    </source>
</evidence>
<comment type="catalytic activity">
    <reaction evidence="25">
        <text>N-acetyl-L-aspartyl-L-glutamyl-L-glutamate(in) + ATP + H2O = N-acetyl-L-aspartyl-L-glutamyl-L-glutamate(out) + ADP + phosphate + H(+)</text>
        <dbReference type="Rhea" id="RHEA:66732"/>
        <dbReference type="ChEBI" id="CHEBI:15377"/>
        <dbReference type="ChEBI" id="CHEBI:15378"/>
        <dbReference type="ChEBI" id="CHEBI:30616"/>
        <dbReference type="ChEBI" id="CHEBI:43474"/>
        <dbReference type="ChEBI" id="CHEBI:76935"/>
        <dbReference type="ChEBI" id="CHEBI:456216"/>
    </reaction>
    <physiologicalReaction direction="left-to-right" evidence="25">
        <dbReference type="Rhea" id="RHEA:66733"/>
    </physiologicalReaction>
</comment>
<accession>A0A8C5P6D5</accession>
<dbReference type="InterPro" id="IPR003593">
    <property type="entry name" value="AAA+_ATPase"/>
</dbReference>
<evidence type="ECO:0000256" key="1">
    <source>
        <dbReference type="ARBA" id="ARBA00004424"/>
    </source>
</evidence>
<dbReference type="PANTHER" id="PTHR24223">
    <property type="entry name" value="ATP-BINDING CASSETTE SUB-FAMILY C"/>
    <property type="match status" value="1"/>
</dbReference>
<keyword evidence="18 31" id="KW-0472">Membrane</keyword>
<dbReference type="InterPro" id="IPR011527">
    <property type="entry name" value="ABC1_TM_dom"/>
</dbReference>
<dbReference type="InterPro" id="IPR027417">
    <property type="entry name" value="P-loop_NTPase"/>
</dbReference>
<dbReference type="EC" id="7.6.2.2" evidence="6"/>
<dbReference type="SMART" id="SM00382">
    <property type="entry name" value="AAA"/>
    <property type="match status" value="2"/>
</dbReference>
<evidence type="ECO:0000256" key="22">
    <source>
        <dbReference type="ARBA" id="ARBA00050661"/>
    </source>
</evidence>
<dbReference type="GO" id="GO:0010008">
    <property type="term" value="C:endosome membrane"/>
    <property type="evidence" value="ECO:0007669"/>
    <property type="project" value="UniProtKB-SubCell"/>
</dbReference>
<evidence type="ECO:0000256" key="24">
    <source>
        <dbReference type="ARBA" id="ARBA00051604"/>
    </source>
</evidence>
<feature type="transmembrane region" description="Helical" evidence="31">
    <location>
        <begin position="231"/>
        <end position="257"/>
    </location>
</feature>
<dbReference type="GO" id="GO:0005796">
    <property type="term" value="C:Golgi lumen"/>
    <property type="evidence" value="ECO:0007669"/>
    <property type="project" value="UniProtKB-SubCell"/>
</dbReference>
<dbReference type="InterPro" id="IPR017871">
    <property type="entry name" value="ABC_transporter-like_CS"/>
</dbReference>
<protein>
    <recommendedName>
        <fullName evidence="28">ATP-binding cassette sub-family C member 5</fullName>
        <ecNumber evidence="6">7.6.2.2</ecNumber>
    </recommendedName>
    <alternativeName>
        <fullName evidence="29">Multidrug resistance-associated protein 5</fullName>
    </alternativeName>
</protein>
<keyword evidence="16 31" id="KW-1133">Transmembrane helix</keyword>
<feature type="transmembrane region" description="Helical" evidence="31">
    <location>
        <begin position="164"/>
        <end position="185"/>
    </location>
</feature>
<feature type="transmembrane region" description="Helical" evidence="31">
    <location>
        <begin position="875"/>
        <end position="898"/>
    </location>
</feature>
<dbReference type="FunFam" id="3.40.50.300:FF:000074">
    <property type="entry name" value="Multidrug resistance-associated protein 5 isoform 1"/>
    <property type="match status" value="1"/>
</dbReference>
<dbReference type="GeneTree" id="ENSGT00940000155470"/>
<comment type="catalytic activity">
    <reaction evidence="26">
        <text>N-acetyl-L-aspartate(in) + ATP + H2O = N-acetyl-L-aspartate(out) + ADP + phosphate + H(+)</text>
        <dbReference type="Rhea" id="RHEA:66744"/>
        <dbReference type="ChEBI" id="CHEBI:15377"/>
        <dbReference type="ChEBI" id="CHEBI:15378"/>
        <dbReference type="ChEBI" id="CHEBI:16953"/>
        <dbReference type="ChEBI" id="CHEBI:30616"/>
        <dbReference type="ChEBI" id="CHEBI:43474"/>
        <dbReference type="ChEBI" id="CHEBI:456216"/>
    </reaction>
    <physiologicalReaction direction="left-to-right" evidence="26">
        <dbReference type="Rhea" id="RHEA:66745"/>
    </physiologicalReaction>
</comment>
<dbReference type="FunFam" id="1.20.1560.10:FF:000012">
    <property type="entry name" value="ATP binding cassette subfamily C member 5"/>
    <property type="match status" value="1"/>
</dbReference>
<feature type="transmembrane region" description="Helical" evidence="31">
    <location>
        <begin position="124"/>
        <end position="144"/>
    </location>
</feature>
<feature type="compositionally biased region" description="Acidic residues" evidence="30">
    <location>
        <begin position="815"/>
        <end position="828"/>
    </location>
</feature>
<keyword evidence="12" id="KW-0547">Nucleotide-binding</keyword>
<feature type="region of interest" description="Disordered" evidence="30">
    <location>
        <begin position="815"/>
        <end position="836"/>
    </location>
</feature>
<feature type="region of interest" description="Disordered" evidence="30">
    <location>
        <begin position="447"/>
        <end position="475"/>
    </location>
</feature>
<evidence type="ECO:0000256" key="4">
    <source>
        <dbReference type="ARBA" id="ARBA00004608"/>
    </source>
</evidence>
<evidence type="ECO:0000256" key="2">
    <source>
        <dbReference type="ARBA" id="ARBA00004463"/>
    </source>
</evidence>
<dbReference type="InterPro" id="IPR036640">
    <property type="entry name" value="ABC1_TM_sf"/>
</dbReference>
<dbReference type="Pfam" id="PF00664">
    <property type="entry name" value="ABC_membrane"/>
    <property type="match status" value="2"/>
</dbReference>
<dbReference type="Proteomes" id="UP000694569">
    <property type="component" value="Unplaced"/>
</dbReference>
<evidence type="ECO:0000259" key="32">
    <source>
        <dbReference type="PROSITE" id="PS50893"/>
    </source>
</evidence>
<evidence type="ECO:0000256" key="18">
    <source>
        <dbReference type="ARBA" id="ARBA00023136"/>
    </source>
</evidence>
<evidence type="ECO:0000256" key="10">
    <source>
        <dbReference type="ARBA" id="ARBA00022692"/>
    </source>
</evidence>
<evidence type="ECO:0000256" key="12">
    <source>
        <dbReference type="ARBA" id="ARBA00022741"/>
    </source>
</evidence>
<feature type="domain" description="ABC transmembrane type-1" evidence="33">
    <location>
        <begin position="124"/>
        <end position="403"/>
    </location>
</feature>
<evidence type="ECO:0000256" key="11">
    <source>
        <dbReference type="ARBA" id="ARBA00022737"/>
    </source>
</evidence>
<keyword evidence="13" id="KW-0967">Endosome</keyword>
<evidence type="ECO:0000256" key="19">
    <source>
        <dbReference type="ARBA" id="ARBA00023180"/>
    </source>
</evidence>
<comment type="catalytic activity">
    <reaction evidence="23">
        <text>N-acetyl-L-aspartyl-L-glutamate(in) + ATP + H2O = N-acetyl-L-aspartyl-L-glutamate(out) + ADP + phosphate + H(+)</text>
        <dbReference type="Rhea" id="RHEA:66728"/>
        <dbReference type="ChEBI" id="CHEBI:15377"/>
        <dbReference type="ChEBI" id="CHEBI:15378"/>
        <dbReference type="ChEBI" id="CHEBI:30616"/>
        <dbReference type="ChEBI" id="CHEBI:43474"/>
        <dbReference type="ChEBI" id="CHEBI:76931"/>
        <dbReference type="ChEBI" id="CHEBI:456216"/>
    </reaction>
    <physiologicalReaction direction="left-to-right" evidence="23">
        <dbReference type="Rhea" id="RHEA:66729"/>
    </physiologicalReaction>
</comment>
<evidence type="ECO:0000256" key="5">
    <source>
        <dbReference type="ARBA" id="ARBA00009726"/>
    </source>
</evidence>
<evidence type="ECO:0000256" key="27">
    <source>
        <dbReference type="ARBA" id="ARBA00052963"/>
    </source>
</evidence>
<keyword evidence="35" id="KW-1185">Reference proteome</keyword>
<keyword evidence="9" id="KW-0597">Phosphoprotein</keyword>
<feature type="compositionally biased region" description="Basic and acidic residues" evidence="30">
    <location>
        <begin position="1"/>
        <end position="17"/>
    </location>
</feature>
<evidence type="ECO:0000256" key="23">
    <source>
        <dbReference type="ARBA" id="ARBA00050745"/>
    </source>
</evidence>
<dbReference type="Gene3D" id="3.40.50.300">
    <property type="entry name" value="P-loop containing nucleotide triphosphate hydrolases"/>
    <property type="match status" value="2"/>
</dbReference>
<keyword evidence="15" id="KW-1278">Translocase</keyword>
<evidence type="ECO:0000256" key="30">
    <source>
        <dbReference type="SAM" id="MobiDB-lite"/>
    </source>
</evidence>
<comment type="catalytic activity">
    <reaction evidence="27">
        <text>3',5'-cyclic GMP(in) + ATP + H2O = 3',5'-cyclic GMP(out) + ADP + phosphate + H(+)</text>
        <dbReference type="Rhea" id="RHEA:66188"/>
        <dbReference type="ChEBI" id="CHEBI:15377"/>
        <dbReference type="ChEBI" id="CHEBI:15378"/>
        <dbReference type="ChEBI" id="CHEBI:30616"/>
        <dbReference type="ChEBI" id="CHEBI:43474"/>
        <dbReference type="ChEBI" id="CHEBI:57746"/>
        <dbReference type="ChEBI" id="CHEBI:456216"/>
    </reaction>
    <physiologicalReaction direction="left-to-right" evidence="27">
        <dbReference type="Rhea" id="RHEA:66189"/>
    </physiologicalReaction>
</comment>
<evidence type="ECO:0000256" key="7">
    <source>
        <dbReference type="ARBA" id="ARBA00022448"/>
    </source>
</evidence>
<dbReference type="InterPro" id="IPR003439">
    <property type="entry name" value="ABC_transporter-like_ATP-bd"/>
</dbReference>
<proteinExistence type="inferred from homology"/>
<feature type="transmembrane region" description="Helical" evidence="31">
    <location>
        <begin position="929"/>
        <end position="949"/>
    </location>
</feature>
<dbReference type="OrthoDB" id="6500128at2759"/>
<dbReference type="CDD" id="cd03250">
    <property type="entry name" value="ABCC_MRP_domain1"/>
    <property type="match status" value="1"/>
</dbReference>
<evidence type="ECO:0000256" key="26">
    <source>
        <dbReference type="ARBA" id="ARBA00052708"/>
    </source>
</evidence>
<dbReference type="Ensembl" id="ENSLLET00000001332.1">
    <property type="protein sequence ID" value="ENSLLEP00000001267.1"/>
    <property type="gene ID" value="ENSLLEG00000000821.1"/>
</dbReference>
<evidence type="ECO:0000256" key="29">
    <source>
        <dbReference type="ARBA" id="ARBA00082793"/>
    </source>
</evidence>
<evidence type="ECO:0000256" key="17">
    <source>
        <dbReference type="ARBA" id="ARBA00023034"/>
    </source>
</evidence>
<evidence type="ECO:0000256" key="13">
    <source>
        <dbReference type="ARBA" id="ARBA00022753"/>
    </source>
</evidence>
<dbReference type="PROSITE" id="PS50893">
    <property type="entry name" value="ABC_TRANSPORTER_2"/>
    <property type="match status" value="2"/>
</dbReference>
<evidence type="ECO:0000256" key="8">
    <source>
        <dbReference type="ARBA" id="ARBA00022475"/>
    </source>
</evidence>
<dbReference type="GO" id="GO:0008559">
    <property type="term" value="F:ABC-type xenobiotic transporter activity"/>
    <property type="evidence" value="ECO:0007669"/>
    <property type="project" value="UniProtKB-EC"/>
</dbReference>
<keyword evidence="7" id="KW-0813">Transport</keyword>
<sequence>MEDLERNCSKRPMETPGKRKFTSRCQHSLPLLKPFRTTKRHQHPIDNAGLFSFTTLNWITPLARKAYKMTELKMNDLWGLPSQESSELNCQRLQKLWEDELRKRGKEKVSLSLVIWRFCQTRSLLALFSLIITLIASFIGPAIFIRALLEYAESKESHLVRGLLLVFGIFGTEFIRSWSFALNWAMNYRTGIRLKGAVLSMAFEKILKLKESKDVTTGELVNMCSNDGHRLFEVVAIGCVLAAGPLVAVLGLIYTAVFLGPTTLIGSAVFILFYPFMMLAAKMTAYFRRQCIAVTDRRVRIMNEILNCIRFIKMYTWENTFIWNIQAIRNAEKAYLEKAGYVQSVTSGVGPAVVVVASVCTFSVHMALGYDLSAPEAFTVVTVFNSMSSALKIIPLGIKAASEASVSIARFQRLLLMEEIEICSNQSEISGDVVEFKGAFLSWKPGKSSKTSCENNKSDGHKHMSEPKEFPNQENPHFPNTIGLTEPLCDNHVEYPVFEQPPVLLNVNFTLKKGKLIGICGSVGSGKSSLLLSILGQMTLLKGTVSVAGNIAYVAQQAWIFNASLRENILFGQEYDGEIYKKTLEACSLNPDIKALPAGDLTEIGERGVNLSGGQRQRISLARALYSDRSLVLLDDPLSAVDVYVADELFKAIKTGMQNRSVLFVTHQLQYLSECDEILFMKNGYIAEQGTHQELMEMKGDYAALFQSMQDGNIINSKVKQFLKNQDVRVRNLSFTHPVEITDGGKNEGLTMEAGNNEDNKEVILGGDHTESNVHSAENDGQEVMNTVDVLNEHSHVTYQRGIPSDLPFVMQAEQDDDEDGDENESVQESEGKSVSLNYNEEEKVRELMQVEEKGSGTVPWSIYGVYIKAAGGCFLFFANALLFILTTGSLTFCNWWLGYWINQGSGNTSAIINNSTLPSSSMRDNPQLHFYIHIYVFSMVAALLLRFIRGYVFVKSTIKASTRLHDQLFHKILSSPIRLFDTTPIGRILNRFTKDLDEVDTRLPSQIEQLLQNLIHVMFCLGIISSVFPWFLLSVIPLSILFYTINKAAKILIRELKRLDNISHSPFISHVTSTLHGITTIQAYCKGNDSIHKFQKLLDTNHVPFFLFTCATRWLAVRLDLISITIITLTALCIVLMHGHIPPAYAGLAISYAVQLTGLFQFTVRLATETEARFTSVERINYYIENLDSETPSHRHETSPPSNWPQQGKIRFENVKMRYRENLPLVLKNISFSVEPREKIGIVGRTGSGKSSLCMTLFRLVELEEGLITIDDICISKIGLHNLRKKLSIIPQEPVLFVGSVRSNLDPTSQHTDEEIWKALERTHMRGQVEKMETQLFAEVTENGSNFSVGERQLLCMARALLRNSKILLLDEATAAIDNETDALIQKTIEDAFSDCTVLIIAHRLNTVFHCDKILVMDHGVILEYDKPSVLLSNEKSVFHSMMTAAEYQNFSSTVLK</sequence>
<feature type="domain" description="ABC transmembrane type-1" evidence="33">
    <location>
        <begin position="881"/>
        <end position="1173"/>
    </location>
</feature>
<evidence type="ECO:0000313" key="34">
    <source>
        <dbReference type="Ensembl" id="ENSLLEP00000001267.1"/>
    </source>
</evidence>
<evidence type="ECO:0000256" key="28">
    <source>
        <dbReference type="ARBA" id="ARBA00069159"/>
    </source>
</evidence>
<evidence type="ECO:0000256" key="9">
    <source>
        <dbReference type="ARBA" id="ARBA00022553"/>
    </source>
</evidence>
<dbReference type="GO" id="GO:0016323">
    <property type="term" value="C:basolateral plasma membrane"/>
    <property type="evidence" value="ECO:0007669"/>
    <property type="project" value="UniProtKB-SubCell"/>
</dbReference>
<evidence type="ECO:0000256" key="16">
    <source>
        <dbReference type="ARBA" id="ARBA00022989"/>
    </source>
</evidence>
<dbReference type="GO" id="GO:0016887">
    <property type="term" value="F:ATP hydrolysis activity"/>
    <property type="evidence" value="ECO:0007669"/>
    <property type="project" value="InterPro"/>
</dbReference>
<dbReference type="CDD" id="cd18599">
    <property type="entry name" value="ABC_6TM_MRP5_8_9_D2"/>
    <property type="match status" value="1"/>
</dbReference>
<reference evidence="34" key="2">
    <citation type="submission" date="2025-09" db="UniProtKB">
        <authorList>
            <consortium name="Ensembl"/>
        </authorList>
    </citation>
    <scope>IDENTIFICATION</scope>
</reference>
<feature type="transmembrane region" description="Helical" evidence="31">
    <location>
        <begin position="1122"/>
        <end position="1139"/>
    </location>
</feature>
<keyword evidence="11" id="KW-0677">Repeat</keyword>
<name>A0A8C5P6D5_9ANUR</name>
<reference evidence="34" key="1">
    <citation type="submission" date="2025-08" db="UniProtKB">
        <authorList>
            <consortium name="Ensembl"/>
        </authorList>
    </citation>
    <scope>IDENTIFICATION</scope>
</reference>
<dbReference type="Gene3D" id="1.20.1560.10">
    <property type="entry name" value="ABC transporter type 1, transmembrane domain"/>
    <property type="match status" value="2"/>
</dbReference>
<dbReference type="FunFam" id="3.40.50.300:FF:000605">
    <property type="entry name" value="multidrug resistance-associated protein 5 isoform X1"/>
    <property type="match status" value="1"/>
</dbReference>